<feature type="transmembrane region" description="Helical" evidence="1">
    <location>
        <begin position="77"/>
        <end position="94"/>
    </location>
</feature>
<feature type="transmembrane region" description="Helical" evidence="1">
    <location>
        <begin position="46"/>
        <end position="65"/>
    </location>
</feature>
<accession>A0ABS7S2S0</accession>
<dbReference type="EMBL" id="JADMNK010000011">
    <property type="protein sequence ID" value="MBZ0059643.1"/>
    <property type="molecule type" value="Genomic_DNA"/>
</dbReference>
<comment type="caution">
    <text evidence="2">The sequence shown here is derived from an EMBL/GenBank/DDBJ whole genome shotgun (WGS) entry which is preliminary data.</text>
</comment>
<dbReference type="RefSeq" id="WP_223075317.1">
    <property type="nucleotide sequence ID" value="NZ_JADMNK010000011.1"/>
</dbReference>
<feature type="transmembrane region" description="Helical" evidence="1">
    <location>
        <begin position="133"/>
        <end position="152"/>
    </location>
</feature>
<keyword evidence="3" id="KW-1185">Reference proteome</keyword>
<keyword evidence="1" id="KW-1133">Transmembrane helix</keyword>
<sequence length="435" mass="47630">MLQIAFLLAVAAFVRKAAPLFMLAGVLWGGLGLAIFIDGLQGGLHFPLHVFGLFLLLDSLVSLTLGSAAKGTQRGIFYFKGGLFLLIAILILSGRHDGTLALAIVFGIAYFITGLFTIASAVVVRFSHWRRALMAGVAQILFAIFLFLPFPTEHDGTVSQFIGMVMLTGGVQSVILSLRMRQIRHGRSVFDILAPQALIPGPREALPPVVTNTSGNQLIVHVWTPEGSAKQQTLPRPVINRYIAAVDANGVISTGHAALECPPELYISLYPAAEIDRSPSEFFNLLKAVEANTVAGKYQPSYRYEAGIWCESDRKIHFSTFNAASLTGFWTQYRQTETYNLTWRNCSSSVAYALEAALDGALKERCARGGFVRLLFIPELWIAAQLRKRATNMAWTPGLVLDYTRALHAIVHPGDVSLVALIKNRLFTPADTARR</sequence>
<dbReference type="Proteomes" id="UP000706580">
    <property type="component" value="Unassembled WGS sequence"/>
</dbReference>
<reference evidence="2 3" key="1">
    <citation type="submission" date="2020-11" db="EMBL/GenBank/DDBJ databases">
        <title>Draft Genome of Enterobacter sp. strain EMC7.</title>
        <authorList>
            <person name="Barman P."/>
            <person name="Sinha S."/>
            <person name="Sen S."/>
            <person name="Chakraborty R."/>
        </authorList>
    </citation>
    <scope>NUCLEOTIDE SEQUENCE [LARGE SCALE GENOMIC DNA]</scope>
    <source>
        <strain evidence="2 3">EMC7</strain>
    </source>
</reference>
<gene>
    <name evidence="2" type="ORF">ITX56_17910</name>
</gene>
<organism evidence="2 3">
    <name type="scientific">Leclercia barmai</name>
    <dbReference type="NCBI Taxonomy" id="2785629"/>
    <lineage>
        <taxon>Bacteria</taxon>
        <taxon>Pseudomonadati</taxon>
        <taxon>Pseudomonadota</taxon>
        <taxon>Gammaproteobacteria</taxon>
        <taxon>Enterobacterales</taxon>
        <taxon>Enterobacteriaceae</taxon>
        <taxon>Leclercia</taxon>
    </lineage>
</organism>
<protein>
    <submittedName>
        <fullName evidence="2">MFS transporter</fullName>
    </submittedName>
</protein>
<name>A0ABS7S2S0_9ENTR</name>
<evidence type="ECO:0000313" key="2">
    <source>
        <dbReference type="EMBL" id="MBZ0059643.1"/>
    </source>
</evidence>
<proteinExistence type="predicted"/>
<feature type="transmembrane region" description="Helical" evidence="1">
    <location>
        <begin position="100"/>
        <end position="126"/>
    </location>
</feature>
<keyword evidence="1" id="KW-0812">Transmembrane</keyword>
<evidence type="ECO:0000313" key="3">
    <source>
        <dbReference type="Proteomes" id="UP000706580"/>
    </source>
</evidence>
<evidence type="ECO:0000256" key="1">
    <source>
        <dbReference type="SAM" id="Phobius"/>
    </source>
</evidence>
<keyword evidence="1" id="KW-0472">Membrane</keyword>
<feature type="transmembrane region" description="Helical" evidence="1">
    <location>
        <begin position="158"/>
        <end position="178"/>
    </location>
</feature>